<organism evidence="3 4">
    <name type="scientific">Variovorax ginsengisoli</name>
    <dbReference type="NCBI Taxonomy" id="363844"/>
    <lineage>
        <taxon>Bacteria</taxon>
        <taxon>Pseudomonadati</taxon>
        <taxon>Pseudomonadota</taxon>
        <taxon>Betaproteobacteria</taxon>
        <taxon>Burkholderiales</taxon>
        <taxon>Comamonadaceae</taxon>
        <taxon>Variovorax</taxon>
    </lineage>
</organism>
<keyword evidence="4" id="KW-1185">Reference proteome</keyword>
<dbReference type="EMBL" id="JAUKVY010000012">
    <property type="protein sequence ID" value="MDO1534076.1"/>
    <property type="molecule type" value="Genomic_DNA"/>
</dbReference>
<protein>
    <submittedName>
        <fullName evidence="3">NIPSNAP family protein</fullName>
    </submittedName>
</protein>
<feature type="domain" description="NIPSNAP" evidence="2">
    <location>
        <begin position="3"/>
        <end position="102"/>
    </location>
</feature>
<accession>A0ABT8S588</accession>
<comment type="similarity">
    <text evidence="1">Belongs to the NipSnap family.</text>
</comment>
<dbReference type="Gene3D" id="3.30.70.100">
    <property type="match status" value="1"/>
</dbReference>
<dbReference type="InterPro" id="IPR012577">
    <property type="entry name" value="NIPSNAP"/>
</dbReference>
<evidence type="ECO:0000313" key="3">
    <source>
        <dbReference type="EMBL" id="MDO1534076.1"/>
    </source>
</evidence>
<dbReference type="InterPro" id="IPR051557">
    <property type="entry name" value="NipSnap_domain"/>
</dbReference>
<gene>
    <name evidence="3" type="ORF">Q2T77_17465</name>
</gene>
<dbReference type="PANTHER" id="PTHR21017">
    <property type="entry name" value="NIPSNAP-RELATED"/>
    <property type="match status" value="1"/>
</dbReference>
<dbReference type="PANTHER" id="PTHR21017:SF17">
    <property type="entry name" value="PROTEIN NIPSNAP"/>
    <property type="match status" value="1"/>
</dbReference>
<dbReference type="RefSeq" id="WP_301811313.1">
    <property type="nucleotide sequence ID" value="NZ_JAUJZH010000012.1"/>
</dbReference>
<reference evidence="3" key="1">
    <citation type="submission" date="2023-06" db="EMBL/GenBank/DDBJ databases">
        <authorList>
            <person name="Jiang Y."/>
            <person name="Liu Q."/>
        </authorList>
    </citation>
    <scope>NUCLEOTIDE SEQUENCE</scope>
    <source>
        <strain evidence="3">CGMCC 1.12090</strain>
    </source>
</reference>
<comment type="caution">
    <text evidence="3">The sequence shown here is derived from an EMBL/GenBank/DDBJ whole genome shotgun (WGS) entry which is preliminary data.</text>
</comment>
<name>A0ABT8S588_9BURK</name>
<evidence type="ECO:0000313" key="4">
    <source>
        <dbReference type="Proteomes" id="UP001169027"/>
    </source>
</evidence>
<dbReference type="InterPro" id="IPR011008">
    <property type="entry name" value="Dimeric_a/b-barrel"/>
</dbReference>
<dbReference type="SUPFAM" id="SSF54909">
    <property type="entry name" value="Dimeric alpha+beta barrel"/>
    <property type="match status" value="1"/>
</dbReference>
<sequence>MIYEERNYSFAPLNFRPFLRLFEDEGLALTCAHLGQLVGYFTAETGALNTAVHIWAFEDLADRERPRAAMWSDPEWLAYSAKVLPWIVRMENRLLKPTGFSPLQ</sequence>
<evidence type="ECO:0000256" key="1">
    <source>
        <dbReference type="ARBA" id="ARBA00005291"/>
    </source>
</evidence>
<proteinExistence type="inferred from homology"/>
<dbReference type="Pfam" id="PF07978">
    <property type="entry name" value="NIPSNAP"/>
    <property type="match status" value="1"/>
</dbReference>
<dbReference type="Proteomes" id="UP001169027">
    <property type="component" value="Unassembled WGS sequence"/>
</dbReference>
<evidence type="ECO:0000259" key="2">
    <source>
        <dbReference type="Pfam" id="PF07978"/>
    </source>
</evidence>